<evidence type="ECO:0000313" key="3">
    <source>
        <dbReference type="EMBL" id="JAT15954.1"/>
    </source>
</evidence>
<dbReference type="Gene3D" id="1.20.890.10">
    <property type="entry name" value="cAMP-dependent protein kinase regulatory subunit, dimerization-anchoring domain"/>
    <property type="match status" value="1"/>
</dbReference>
<proteinExistence type="inferred from homology"/>
<organism evidence="3">
    <name type="scientific">Graphocephala atropunctata</name>
    <dbReference type="NCBI Taxonomy" id="36148"/>
    <lineage>
        <taxon>Eukaryota</taxon>
        <taxon>Metazoa</taxon>
        <taxon>Ecdysozoa</taxon>
        <taxon>Arthropoda</taxon>
        <taxon>Hexapoda</taxon>
        <taxon>Insecta</taxon>
        <taxon>Pterygota</taxon>
        <taxon>Neoptera</taxon>
        <taxon>Paraneoptera</taxon>
        <taxon>Hemiptera</taxon>
        <taxon>Auchenorrhyncha</taxon>
        <taxon>Membracoidea</taxon>
        <taxon>Cicadellidae</taxon>
        <taxon>Cicadellinae</taxon>
        <taxon>Cicadellini</taxon>
        <taxon>Graphocephala</taxon>
    </lineage>
</organism>
<dbReference type="AlphaFoldDB" id="A0A1B6KXH2"/>
<dbReference type="InterPro" id="IPR049630">
    <property type="entry name" value="DYDC-like_DD"/>
</dbReference>
<gene>
    <name evidence="3" type="ORF">g.8870</name>
</gene>
<accession>A0A1B6KXH2</accession>
<dbReference type="CDD" id="cd22966">
    <property type="entry name" value="DD_DYDC-like"/>
    <property type="match status" value="1"/>
</dbReference>
<reference evidence="3" key="1">
    <citation type="submission" date="2015-11" db="EMBL/GenBank/DDBJ databases">
        <title>De novo transcriptome assembly of four potential Pierce s Disease insect vectors from Arizona vineyards.</title>
        <authorList>
            <person name="Tassone E.E."/>
        </authorList>
    </citation>
    <scope>NUCLEOTIDE SEQUENCE</scope>
</reference>
<feature type="compositionally biased region" description="Low complexity" evidence="2">
    <location>
        <begin position="739"/>
        <end position="749"/>
    </location>
</feature>
<feature type="region of interest" description="Disordered" evidence="2">
    <location>
        <begin position="252"/>
        <end position="278"/>
    </location>
</feature>
<sequence>TSFEKPRLHLNSSNDSPFQEKPVGKYTEPRGMDYKTAAIKSLNTQRQSYSKEELSVEMMEHSYGTETSGKVKSLLNLENLKSVEELEPPDQQYYGWDGYESRFVGEISESLTSIPKCIPPWAKTVRKKYGYAPTDKMVHEPNQNMRDKIENLIKKHSDLMLVKRVESRKQLILEPGKNYDDMDMVKMRAKNTKYYMAPLTKKDEKQFRDDFQISEGQRTSEIFSVNKSDSSMSITKKTSKPQVKREISSVLKALDKSTESQPPGRKDQSNKIRTEQGKCPKVTLSKIREYVKAQEMAPDERRLHEIIKVEKVPSVNAQDLRRLGSKYIINVPQSKPTDKATINRIKIKEKHKLKLNNIEDINEKVTEFQYTEGEAKTHQKKKATTKEFSEITEQLKKTMKSPTVTTTFQVTSEKTPIITPLIDERKTDKVLLIQYEKKSKREETRSADGKTNMNKTQLLGVKQRPCEDAGEIYLYGSETVGTKIREQVTNVDEIPLSLKDKVNLIFQELREMRFKPESKTELVESAAQIIPEVSSKTTQHSSQFGTDVAMIQAVPEVRSAEVQVSQSLLMTRGSFMSVPPSSYKSDITTKPEVEDMELNDLLQEKLQDLEKAGETKLEEMLAIDADTESEKRAKEEFEEREAKNKLMDLDEEGSKHIDTIAVEEEMAVQSEEAEASEKTPQLKESDKEESDKEESDEETEASVESKKVQKKDEPTVEKQSLDEEIAEHVPYERKPTTDSTPSKLTATPSTLTSTLAKEIEKLDEVLDEVLEGDIDSKLEKAEGVEDITSALKFELDDEKDFLKTMEEEDIRSYEFDKTQGTLMKSKSSSKFHYDRDNIRTHMDWTKDTIYLEKHTCPQLVRGLAETALKRPADPISFLAHWIYKNYENQEREEHVKVFQEHLQLARTMLDVRGETKLPRKFNAKPYPVKSYSPELSEADFEQLDEGGETEGGLQSEIVQDA</sequence>
<evidence type="ECO:0000256" key="2">
    <source>
        <dbReference type="SAM" id="MobiDB-lite"/>
    </source>
</evidence>
<feature type="non-terminal residue" evidence="3">
    <location>
        <position position="1"/>
    </location>
</feature>
<feature type="compositionally biased region" description="Basic and acidic residues" evidence="2">
    <location>
        <begin position="675"/>
        <end position="690"/>
    </location>
</feature>
<name>A0A1B6KXH2_9HEMI</name>
<evidence type="ECO:0000256" key="1">
    <source>
        <dbReference type="ARBA" id="ARBA00010849"/>
    </source>
</evidence>
<dbReference type="GO" id="GO:0048188">
    <property type="term" value="C:Set1C/COMPASS complex"/>
    <property type="evidence" value="ECO:0007669"/>
    <property type="project" value="InterPro"/>
</dbReference>
<feature type="region of interest" description="Disordered" evidence="2">
    <location>
        <begin position="1"/>
        <end position="30"/>
    </location>
</feature>
<dbReference type="InterPro" id="IPR007858">
    <property type="entry name" value="Dpy-30_motif"/>
</dbReference>
<feature type="region of interest" description="Disordered" evidence="2">
    <location>
        <begin position="667"/>
        <end position="749"/>
    </location>
</feature>
<comment type="similarity">
    <text evidence="1">Belongs to the dpy-30 family.</text>
</comment>
<dbReference type="InterPro" id="IPR037856">
    <property type="entry name" value="Sdc1/DPY30"/>
</dbReference>
<feature type="compositionally biased region" description="Acidic residues" evidence="2">
    <location>
        <begin position="691"/>
        <end position="701"/>
    </location>
</feature>
<dbReference type="Pfam" id="PF05186">
    <property type="entry name" value="Dpy-30"/>
    <property type="match status" value="1"/>
</dbReference>
<dbReference type="EMBL" id="GEBQ01024023">
    <property type="protein sequence ID" value="JAT15954.1"/>
    <property type="molecule type" value="Transcribed_RNA"/>
</dbReference>
<feature type="compositionally biased region" description="Basic and acidic residues" evidence="2">
    <location>
        <begin position="628"/>
        <end position="655"/>
    </location>
</feature>
<feature type="compositionally biased region" description="Basic and acidic residues" evidence="2">
    <location>
        <begin position="703"/>
        <end position="736"/>
    </location>
</feature>
<dbReference type="PANTHER" id="PTHR23356:SF16">
    <property type="entry name" value="DPY30 DOMAIN CONTAINING 2"/>
    <property type="match status" value="1"/>
</dbReference>
<feature type="region of interest" description="Disordered" evidence="2">
    <location>
        <begin position="227"/>
        <end position="246"/>
    </location>
</feature>
<feature type="region of interest" description="Disordered" evidence="2">
    <location>
        <begin position="627"/>
        <end position="655"/>
    </location>
</feature>
<dbReference type="PANTHER" id="PTHR23356">
    <property type="entry name" value="DPY30-RELATED"/>
    <property type="match status" value="1"/>
</dbReference>
<protein>
    <submittedName>
        <fullName evidence="3">Uncharacterized protein</fullName>
    </submittedName>
</protein>
<feature type="compositionally biased region" description="Polar residues" evidence="2">
    <location>
        <begin position="227"/>
        <end position="236"/>
    </location>
</feature>